<feature type="region of interest" description="Disordered" evidence="1">
    <location>
        <begin position="120"/>
        <end position="169"/>
    </location>
</feature>
<evidence type="ECO:0000256" key="1">
    <source>
        <dbReference type="SAM" id="MobiDB-lite"/>
    </source>
</evidence>
<dbReference type="AlphaFoldDB" id="A0A6J1NTM6"/>
<name>A0A6J1NTM6_BICAN</name>
<reference evidence="3" key="1">
    <citation type="submission" date="2025-08" db="UniProtKB">
        <authorList>
            <consortium name="RefSeq"/>
        </authorList>
    </citation>
    <scope>IDENTIFICATION</scope>
</reference>
<dbReference type="Proteomes" id="UP001652582">
    <property type="component" value="Chromosome 18"/>
</dbReference>
<dbReference type="KEGG" id="bany:112055248"/>
<proteinExistence type="predicted"/>
<evidence type="ECO:0000313" key="3">
    <source>
        <dbReference type="RefSeq" id="XP_023951040.2"/>
    </source>
</evidence>
<evidence type="ECO:0000313" key="2">
    <source>
        <dbReference type="Proteomes" id="UP001652582"/>
    </source>
</evidence>
<dbReference type="OrthoDB" id="6932378at2759"/>
<feature type="compositionally biased region" description="Basic and acidic residues" evidence="1">
    <location>
        <begin position="137"/>
        <end position="150"/>
    </location>
</feature>
<gene>
    <name evidence="3" type="primary">LOC112055248</name>
</gene>
<organism evidence="2 3">
    <name type="scientific">Bicyclus anynana</name>
    <name type="common">Squinting bush brown butterfly</name>
    <dbReference type="NCBI Taxonomy" id="110368"/>
    <lineage>
        <taxon>Eukaryota</taxon>
        <taxon>Metazoa</taxon>
        <taxon>Ecdysozoa</taxon>
        <taxon>Arthropoda</taxon>
        <taxon>Hexapoda</taxon>
        <taxon>Insecta</taxon>
        <taxon>Pterygota</taxon>
        <taxon>Neoptera</taxon>
        <taxon>Endopterygota</taxon>
        <taxon>Lepidoptera</taxon>
        <taxon>Glossata</taxon>
        <taxon>Ditrysia</taxon>
        <taxon>Papilionoidea</taxon>
        <taxon>Nymphalidae</taxon>
        <taxon>Satyrinae</taxon>
        <taxon>Satyrini</taxon>
        <taxon>Mycalesina</taxon>
        <taxon>Bicyclus</taxon>
    </lineage>
</organism>
<dbReference type="GeneID" id="112055248"/>
<protein>
    <submittedName>
        <fullName evidence="3">MATH and LRR domain-containing protein PFE0570w</fullName>
    </submittedName>
</protein>
<sequence length="169" mass="19133">MDNDCKNKITAEAVNNNDNTAHSEMEKEISLENKNDGDFVESEAKETVQKDDYKIISGKNDDDLSLKDEIIDAKEVHDEEDVEKDLSTLHKIDDTKLDLIKVIKETTKEKLATHENEELTNDKLNNVNESVNEIPVDVDKKVMTEDKEAAGDSITDNTVSEENKQQKIL</sequence>
<dbReference type="RefSeq" id="XP_023951040.2">
    <property type="nucleotide sequence ID" value="XM_024095272.2"/>
</dbReference>
<keyword evidence="2" id="KW-1185">Reference proteome</keyword>
<accession>A0A6J1NTM6</accession>
<feature type="compositionally biased region" description="Polar residues" evidence="1">
    <location>
        <begin position="122"/>
        <end position="131"/>
    </location>
</feature>